<dbReference type="Gene3D" id="3.90.1570.10">
    <property type="entry name" value="tt1808, chain A"/>
    <property type="match status" value="1"/>
</dbReference>
<reference evidence="1" key="1">
    <citation type="submission" date="2021-05" db="EMBL/GenBank/DDBJ databases">
        <authorList>
            <person name="Pietrasiak N."/>
            <person name="Ward R."/>
            <person name="Stajich J.E."/>
            <person name="Kurbessoian T."/>
        </authorList>
    </citation>
    <scope>NUCLEOTIDE SEQUENCE</scope>
    <source>
        <strain evidence="1">CPER-KK1</strain>
    </source>
</reference>
<keyword evidence="1" id="KW-0378">Hydrolase</keyword>
<dbReference type="InterPro" id="IPR011335">
    <property type="entry name" value="Restrct_endonuc-II-like"/>
</dbReference>
<protein>
    <submittedName>
        <fullName evidence="1">Uma2 family endonuclease</fullName>
    </submittedName>
</protein>
<proteinExistence type="predicted"/>
<gene>
    <name evidence="1" type="ORF">KME25_20305</name>
</gene>
<comment type="caution">
    <text evidence="1">The sequence shown here is derived from an EMBL/GenBank/DDBJ whole genome shotgun (WGS) entry which is preliminary data.</text>
</comment>
<dbReference type="InterPro" id="IPR012296">
    <property type="entry name" value="Nuclease_put_TT1808"/>
</dbReference>
<accession>A0A951UBB3</accession>
<keyword evidence="1" id="KW-0540">Nuclease</keyword>
<keyword evidence="1" id="KW-0255">Endonuclease</keyword>
<sequence>MRIGAIREKALGDSGRTFAATTQRDGRGSRLGWLIDPDERSVLVYPLGQQPELLREPKDVLPVPDLLAGWQVTVGDLFGWLRLGGDSFT</sequence>
<dbReference type="EMBL" id="JAHHIF010000029">
    <property type="protein sequence ID" value="MBW4546762.1"/>
    <property type="molecule type" value="Genomic_DNA"/>
</dbReference>
<dbReference type="AlphaFoldDB" id="A0A951UBB3"/>
<reference evidence="1" key="2">
    <citation type="journal article" date="2022" name="Microbiol. Resour. Announc.">
        <title>Metagenome Sequencing to Explore Phylogenomics of Terrestrial Cyanobacteria.</title>
        <authorList>
            <person name="Ward R.D."/>
            <person name="Stajich J.E."/>
            <person name="Johansen J.R."/>
            <person name="Huntemann M."/>
            <person name="Clum A."/>
            <person name="Foster B."/>
            <person name="Foster B."/>
            <person name="Roux S."/>
            <person name="Palaniappan K."/>
            <person name="Varghese N."/>
            <person name="Mukherjee S."/>
            <person name="Reddy T.B.K."/>
            <person name="Daum C."/>
            <person name="Copeland A."/>
            <person name="Chen I.A."/>
            <person name="Ivanova N.N."/>
            <person name="Kyrpides N.C."/>
            <person name="Shapiro N."/>
            <person name="Eloe-Fadrosh E.A."/>
            <person name="Pietrasiak N."/>
        </authorList>
    </citation>
    <scope>NUCLEOTIDE SEQUENCE</scope>
    <source>
        <strain evidence="1">CPER-KK1</strain>
    </source>
</reference>
<dbReference type="Proteomes" id="UP000753908">
    <property type="component" value="Unassembled WGS sequence"/>
</dbReference>
<organism evidence="1 2">
    <name type="scientific">Symplocastrum torsivum CPER-KK1</name>
    <dbReference type="NCBI Taxonomy" id="450513"/>
    <lineage>
        <taxon>Bacteria</taxon>
        <taxon>Bacillati</taxon>
        <taxon>Cyanobacteriota</taxon>
        <taxon>Cyanophyceae</taxon>
        <taxon>Oscillatoriophycideae</taxon>
        <taxon>Oscillatoriales</taxon>
        <taxon>Microcoleaceae</taxon>
        <taxon>Symplocastrum</taxon>
    </lineage>
</organism>
<dbReference type="GO" id="GO:0004519">
    <property type="term" value="F:endonuclease activity"/>
    <property type="evidence" value="ECO:0007669"/>
    <property type="project" value="UniProtKB-KW"/>
</dbReference>
<dbReference type="SUPFAM" id="SSF52980">
    <property type="entry name" value="Restriction endonuclease-like"/>
    <property type="match status" value="1"/>
</dbReference>
<evidence type="ECO:0000313" key="1">
    <source>
        <dbReference type="EMBL" id="MBW4546762.1"/>
    </source>
</evidence>
<name>A0A951UBB3_9CYAN</name>
<evidence type="ECO:0000313" key="2">
    <source>
        <dbReference type="Proteomes" id="UP000753908"/>
    </source>
</evidence>